<feature type="region of interest" description="Disordered" evidence="1">
    <location>
        <begin position="1"/>
        <end position="36"/>
    </location>
</feature>
<proteinExistence type="predicted"/>
<dbReference type="HOGENOM" id="CLU_3354801_0_0_7"/>
<gene>
    <name evidence="2" type="ORF">Bdt_1037</name>
</gene>
<dbReference type="AlphaFoldDB" id="K7ZEQ7"/>
<feature type="compositionally biased region" description="Basic and acidic residues" evidence="1">
    <location>
        <begin position="11"/>
        <end position="25"/>
    </location>
</feature>
<sequence length="36" mass="4192">MGAWVPQTEFRSAKKDRQQQSENKKATHKVAFTKQT</sequence>
<organism evidence="2 3">
    <name type="scientific">Bdellovibrio bacteriovorus str. Tiberius</name>
    <dbReference type="NCBI Taxonomy" id="1069642"/>
    <lineage>
        <taxon>Bacteria</taxon>
        <taxon>Pseudomonadati</taxon>
        <taxon>Bdellovibrionota</taxon>
        <taxon>Bdellovibrionia</taxon>
        <taxon>Bdellovibrionales</taxon>
        <taxon>Pseudobdellovibrionaceae</taxon>
        <taxon>Bdellovibrio</taxon>
    </lineage>
</organism>
<accession>K7ZEQ7</accession>
<name>K7ZEQ7_BDEBC</name>
<dbReference type="KEGG" id="bbat:Bdt_1037"/>
<evidence type="ECO:0000313" key="2">
    <source>
        <dbReference type="EMBL" id="AFY00737.1"/>
    </source>
</evidence>
<dbReference type="Proteomes" id="UP000010074">
    <property type="component" value="Chromosome"/>
</dbReference>
<dbReference type="EMBL" id="CP002930">
    <property type="protein sequence ID" value="AFY00737.1"/>
    <property type="molecule type" value="Genomic_DNA"/>
</dbReference>
<evidence type="ECO:0000313" key="3">
    <source>
        <dbReference type="Proteomes" id="UP000010074"/>
    </source>
</evidence>
<evidence type="ECO:0000256" key="1">
    <source>
        <dbReference type="SAM" id="MobiDB-lite"/>
    </source>
</evidence>
<protein>
    <submittedName>
        <fullName evidence="2">Uncharacterized protein</fullName>
    </submittedName>
</protein>
<reference evidence="2 3" key="1">
    <citation type="journal article" date="2012" name="BMC Genomics">
        <title>Genome analysis of a simultaneously predatory and prey-independent, novel Bdellovibrio bacteriovorus from the River Tiber, supports in silico predictions of both ancient and recent lateral gene transfer from diverse bacteria.</title>
        <authorList>
            <person name="Hobley L."/>
            <person name="Lerner T.R."/>
            <person name="Williams L.E."/>
            <person name="Lambert C."/>
            <person name="Till R."/>
            <person name="Milner D.S."/>
            <person name="Basford S.M."/>
            <person name="Capeness M.J."/>
            <person name="Fenton A.K."/>
            <person name="Atterbury R.J."/>
            <person name="Harris M.A."/>
            <person name="Sockett R.E."/>
        </authorList>
    </citation>
    <scope>NUCLEOTIDE SEQUENCE [LARGE SCALE GENOMIC DNA]</scope>
    <source>
        <strain evidence="2 3">Tiberius</strain>
    </source>
</reference>